<dbReference type="InterPro" id="IPR000719">
    <property type="entry name" value="Prot_kinase_dom"/>
</dbReference>
<feature type="region of interest" description="Disordered" evidence="5">
    <location>
        <begin position="266"/>
        <end position="332"/>
    </location>
</feature>
<evidence type="ECO:0000259" key="7">
    <source>
        <dbReference type="PROSITE" id="PS50011"/>
    </source>
</evidence>
<evidence type="ECO:0000256" key="5">
    <source>
        <dbReference type="SAM" id="MobiDB-lite"/>
    </source>
</evidence>
<dbReference type="PANTHER" id="PTHR43289:SF30">
    <property type="entry name" value="NON-SPECIFIC SERINE_THREONINE PROTEIN KINASE"/>
    <property type="match status" value="1"/>
</dbReference>
<dbReference type="STRING" id="927083.DB32_003317"/>
<dbReference type="GO" id="GO:0005524">
    <property type="term" value="F:ATP binding"/>
    <property type="evidence" value="ECO:0007669"/>
    <property type="project" value="UniProtKB-KW"/>
</dbReference>
<name>A0A0F6W304_9BACT</name>
<dbReference type="InterPro" id="IPR008271">
    <property type="entry name" value="Ser/Thr_kinase_AS"/>
</dbReference>
<organism evidence="8 9">
    <name type="scientific">Sandaracinus amylolyticus</name>
    <dbReference type="NCBI Taxonomy" id="927083"/>
    <lineage>
        <taxon>Bacteria</taxon>
        <taxon>Pseudomonadati</taxon>
        <taxon>Myxococcota</taxon>
        <taxon>Polyangia</taxon>
        <taxon>Polyangiales</taxon>
        <taxon>Sandaracinaceae</taxon>
        <taxon>Sandaracinus</taxon>
    </lineage>
</organism>
<evidence type="ECO:0000313" key="9">
    <source>
        <dbReference type="Proteomes" id="UP000034883"/>
    </source>
</evidence>
<dbReference type="PANTHER" id="PTHR43289">
    <property type="entry name" value="MITOGEN-ACTIVATED PROTEIN KINASE KINASE KINASE 20-RELATED"/>
    <property type="match status" value="1"/>
</dbReference>
<keyword evidence="6" id="KW-1133">Transmembrane helix</keyword>
<keyword evidence="4" id="KW-0067">ATP-binding</keyword>
<sequence length="391" mass="42788">MFRAKHPDQDRRVALKVLHDNLGSISSLKRRFEREARVLAKLDHPNVVYITDFGVVEGHTFIAMELLEGQTLEQLLEDQPIDLDRALRITKQILAGLAFAHGRQVVHRDLKPANVYLCKSADGGDQVKLLDFGLAKMLSIDDLSQDGTLTRKGRIVGTPAYMAPEQITGVSLDVRADVYALGVLLYELLADRRPFLSERRSELLRAHLLEPVPPLADARKGLAVHPELEAIVRKALAKDPAHRYADATEMLAAIEALPLHPAKIVKQRREGDRHRTGATSEIISSNERRAVSEAAGLPLEPAGTAKTQTASASAPGPLTPPANVYGHGDPREDLSLRQNAAQIRRELSSRPPSPAAPRRRGSRGPSTPMLYATALALFAIAAVLWLTLGRS</sequence>
<feature type="region of interest" description="Disordered" evidence="5">
    <location>
        <begin position="344"/>
        <end position="366"/>
    </location>
</feature>
<evidence type="ECO:0000256" key="6">
    <source>
        <dbReference type="SAM" id="Phobius"/>
    </source>
</evidence>
<feature type="domain" description="Protein kinase" evidence="7">
    <location>
        <begin position="1"/>
        <end position="263"/>
    </location>
</feature>
<keyword evidence="8" id="KW-0723">Serine/threonine-protein kinase</keyword>
<evidence type="ECO:0000256" key="4">
    <source>
        <dbReference type="ARBA" id="ARBA00022840"/>
    </source>
</evidence>
<evidence type="ECO:0000256" key="2">
    <source>
        <dbReference type="ARBA" id="ARBA00022741"/>
    </source>
</evidence>
<dbReference type="SUPFAM" id="SSF56112">
    <property type="entry name" value="Protein kinase-like (PK-like)"/>
    <property type="match status" value="1"/>
</dbReference>
<dbReference type="KEGG" id="samy:DB32_003317"/>
<dbReference type="EMBL" id="CP011125">
    <property type="protein sequence ID" value="AKF06168.1"/>
    <property type="molecule type" value="Genomic_DNA"/>
</dbReference>
<dbReference type="PROSITE" id="PS50011">
    <property type="entry name" value="PROTEIN_KINASE_DOM"/>
    <property type="match status" value="1"/>
</dbReference>
<evidence type="ECO:0000256" key="3">
    <source>
        <dbReference type="ARBA" id="ARBA00022777"/>
    </source>
</evidence>
<proteinExistence type="predicted"/>
<dbReference type="Proteomes" id="UP000034883">
    <property type="component" value="Chromosome"/>
</dbReference>
<evidence type="ECO:0000313" key="8">
    <source>
        <dbReference type="EMBL" id="AKF06168.1"/>
    </source>
</evidence>
<dbReference type="InterPro" id="IPR011009">
    <property type="entry name" value="Kinase-like_dom_sf"/>
</dbReference>
<dbReference type="AlphaFoldDB" id="A0A0F6W304"/>
<keyword evidence="3 8" id="KW-0418">Kinase</keyword>
<keyword evidence="6" id="KW-0472">Membrane</keyword>
<reference evidence="8 9" key="1">
    <citation type="submission" date="2015-03" db="EMBL/GenBank/DDBJ databases">
        <title>Genome assembly of Sandaracinus amylolyticus DSM 53668.</title>
        <authorList>
            <person name="Sharma G."/>
            <person name="Subramanian S."/>
        </authorList>
    </citation>
    <scope>NUCLEOTIDE SEQUENCE [LARGE SCALE GENOMIC DNA]</scope>
    <source>
        <strain evidence="8 9">DSM 53668</strain>
    </source>
</reference>
<protein>
    <submittedName>
        <fullName evidence="8">Serine/threonine protein kinase</fullName>
    </submittedName>
</protein>
<dbReference type="Gene3D" id="3.30.200.20">
    <property type="entry name" value="Phosphorylase Kinase, domain 1"/>
    <property type="match status" value="1"/>
</dbReference>
<keyword evidence="1" id="KW-0808">Transferase</keyword>
<gene>
    <name evidence="8" type="ORF">DB32_003317</name>
</gene>
<dbReference type="Pfam" id="PF00069">
    <property type="entry name" value="Pkinase"/>
    <property type="match status" value="1"/>
</dbReference>
<evidence type="ECO:0000256" key="1">
    <source>
        <dbReference type="ARBA" id="ARBA00022679"/>
    </source>
</evidence>
<feature type="transmembrane region" description="Helical" evidence="6">
    <location>
        <begin position="368"/>
        <end position="388"/>
    </location>
</feature>
<dbReference type="PROSITE" id="PS00108">
    <property type="entry name" value="PROTEIN_KINASE_ST"/>
    <property type="match status" value="1"/>
</dbReference>
<keyword evidence="2" id="KW-0547">Nucleotide-binding</keyword>
<keyword evidence="6" id="KW-0812">Transmembrane</keyword>
<dbReference type="Gene3D" id="1.10.510.10">
    <property type="entry name" value="Transferase(Phosphotransferase) domain 1"/>
    <property type="match status" value="1"/>
</dbReference>
<dbReference type="CDD" id="cd14014">
    <property type="entry name" value="STKc_PknB_like"/>
    <property type="match status" value="1"/>
</dbReference>
<dbReference type="GO" id="GO:0004674">
    <property type="term" value="F:protein serine/threonine kinase activity"/>
    <property type="evidence" value="ECO:0007669"/>
    <property type="project" value="UniProtKB-KW"/>
</dbReference>
<accession>A0A0F6W304</accession>
<dbReference type="SMART" id="SM00220">
    <property type="entry name" value="S_TKc"/>
    <property type="match status" value="1"/>
</dbReference>
<keyword evidence="9" id="KW-1185">Reference proteome</keyword>